<protein>
    <recommendedName>
        <fullName evidence="3">TPM domain-containing protein</fullName>
    </recommendedName>
</protein>
<evidence type="ECO:0000313" key="5">
    <source>
        <dbReference type="Proteomes" id="UP000199012"/>
    </source>
</evidence>
<keyword evidence="5" id="KW-1185">Reference proteome</keyword>
<name>A0A1I1AQM8_9CELL</name>
<evidence type="ECO:0000313" key="4">
    <source>
        <dbReference type="EMBL" id="SFB38643.1"/>
    </source>
</evidence>
<evidence type="ECO:0000259" key="3">
    <source>
        <dbReference type="Pfam" id="PF04536"/>
    </source>
</evidence>
<dbReference type="RefSeq" id="WP_090034655.1">
    <property type="nucleotide sequence ID" value="NZ_BONM01000051.1"/>
</dbReference>
<proteinExistence type="predicted"/>
<keyword evidence="2" id="KW-0472">Membrane</keyword>
<feature type="domain" description="TPM" evidence="3">
    <location>
        <begin position="54"/>
        <end position="177"/>
    </location>
</feature>
<gene>
    <name evidence="4" type="ORF">SAMN05421867_11959</name>
</gene>
<dbReference type="STRING" id="988821.SAMN05421867_11959"/>
<dbReference type="Gene3D" id="3.10.310.50">
    <property type="match status" value="1"/>
</dbReference>
<keyword evidence="2" id="KW-0812">Transmembrane</keyword>
<dbReference type="AlphaFoldDB" id="A0A1I1AQM8"/>
<dbReference type="Proteomes" id="UP000199012">
    <property type="component" value="Unassembled WGS sequence"/>
</dbReference>
<feature type="transmembrane region" description="Helical" evidence="2">
    <location>
        <begin position="194"/>
        <end position="216"/>
    </location>
</feature>
<dbReference type="InterPro" id="IPR007621">
    <property type="entry name" value="TPM_dom"/>
</dbReference>
<accession>A0A1I1AQM8</accession>
<dbReference type="PANTHER" id="PTHR30373:SF2">
    <property type="entry name" value="UPF0603 PROTEIN YGCG"/>
    <property type="match status" value="1"/>
</dbReference>
<evidence type="ECO:0000256" key="1">
    <source>
        <dbReference type="SAM" id="MobiDB-lite"/>
    </source>
</evidence>
<dbReference type="EMBL" id="FOKA01000019">
    <property type="protein sequence ID" value="SFB38643.1"/>
    <property type="molecule type" value="Genomic_DNA"/>
</dbReference>
<dbReference type="OrthoDB" id="4935559at2"/>
<sequence>MTRRDVLPTVGADRSPGARRHRTLLASAVVLAALTACSSEEGTDVPAPPAAGAVLDVSEVLTADEERAVSELVDAENARTDAARVAVLLVPSADGDLEDYAREVATRWGVGDEGADNGVLVVAATDDRELRVEVADGVRDRFDDDEAATVVEDVLAPAFGDERYAEGLTAAVVAVYTYAEGGTPPAPASEPTNWAVLGAWIGGAGLLVGGLVAWLVGDRRRRHRLADGEIAAAREQDPGFDLTDEQRAAYRRYRYHRRGSDAVSNPGAWLPLYVANPALWSGGSQGSSSGGGSSFGGGGGFSGGGASGGY</sequence>
<reference evidence="4 5" key="1">
    <citation type="submission" date="2016-10" db="EMBL/GenBank/DDBJ databases">
        <authorList>
            <person name="de Groot N.N."/>
        </authorList>
    </citation>
    <scope>NUCLEOTIDE SEQUENCE [LARGE SCALE GENOMIC DNA]</scope>
    <source>
        <strain evidence="4 5">CGMCC 4.6945</strain>
    </source>
</reference>
<evidence type="ECO:0000256" key="2">
    <source>
        <dbReference type="SAM" id="Phobius"/>
    </source>
</evidence>
<feature type="region of interest" description="Disordered" evidence="1">
    <location>
        <begin position="285"/>
        <end position="310"/>
    </location>
</feature>
<dbReference type="PANTHER" id="PTHR30373">
    <property type="entry name" value="UPF0603 PROTEIN YGCG"/>
    <property type="match status" value="1"/>
</dbReference>
<organism evidence="4 5">
    <name type="scientific">Cellulomonas marina</name>
    <dbReference type="NCBI Taxonomy" id="988821"/>
    <lineage>
        <taxon>Bacteria</taxon>
        <taxon>Bacillati</taxon>
        <taxon>Actinomycetota</taxon>
        <taxon>Actinomycetes</taxon>
        <taxon>Micrococcales</taxon>
        <taxon>Cellulomonadaceae</taxon>
        <taxon>Cellulomonas</taxon>
    </lineage>
</organism>
<dbReference type="Pfam" id="PF04536">
    <property type="entry name" value="TPM_phosphatase"/>
    <property type="match status" value="1"/>
</dbReference>
<keyword evidence="2" id="KW-1133">Transmembrane helix</keyword>